<feature type="region of interest" description="Disordered" evidence="1">
    <location>
        <begin position="1"/>
        <end position="100"/>
    </location>
</feature>
<evidence type="ECO:0000313" key="2">
    <source>
        <dbReference type="EMBL" id="KAF8423454.1"/>
    </source>
</evidence>
<comment type="caution">
    <text evidence="2">The sequence shown here is derived from an EMBL/GenBank/DDBJ whole genome shotgun (WGS) entry which is preliminary data.</text>
</comment>
<name>A0AAD4BEA1_BOLED</name>
<proteinExistence type="predicted"/>
<feature type="compositionally biased region" description="Polar residues" evidence="1">
    <location>
        <begin position="80"/>
        <end position="95"/>
    </location>
</feature>
<dbReference type="AlphaFoldDB" id="A0AAD4BEA1"/>
<dbReference type="Proteomes" id="UP001194468">
    <property type="component" value="Unassembled WGS sequence"/>
</dbReference>
<evidence type="ECO:0000256" key="1">
    <source>
        <dbReference type="SAM" id="MobiDB-lite"/>
    </source>
</evidence>
<dbReference type="EMBL" id="WHUW01000116">
    <property type="protein sequence ID" value="KAF8423454.1"/>
    <property type="molecule type" value="Genomic_DNA"/>
</dbReference>
<protein>
    <submittedName>
        <fullName evidence="2">Uncharacterized protein</fullName>
    </submittedName>
</protein>
<organism evidence="2 3">
    <name type="scientific">Boletus edulis BED1</name>
    <dbReference type="NCBI Taxonomy" id="1328754"/>
    <lineage>
        <taxon>Eukaryota</taxon>
        <taxon>Fungi</taxon>
        <taxon>Dikarya</taxon>
        <taxon>Basidiomycota</taxon>
        <taxon>Agaricomycotina</taxon>
        <taxon>Agaricomycetes</taxon>
        <taxon>Agaricomycetidae</taxon>
        <taxon>Boletales</taxon>
        <taxon>Boletineae</taxon>
        <taxon>Boletaceae</taxon>
        <taxon>Boletoideae</taxon>
        <taxon>Boletus</taxon>
    </lineage>
</organism>
<reference evidence="2" key="2">
    <citation type="journal article" date="2020" name="Nat. Commun.">
        <title>Large-scale genome sequencing of mycorrhizal fungi provides insights into the early evolution of symbiotic traits.</title>
        <authorList>
            <person name="Miyauchi S."/>
            <person name="Kiss E."/>
            <person name="Kuo A."/>
            <person name="Drula E."/>
            <person name="Kohler A."/>
            <person name="Sanchez-Garcia M."/>
            <person name="Morin E."/>
            <person name="Andreopoulos B."/>
            <person name="Barry K.W."/>
            <person name="Bonito G."/>
            <person name="Buee M."/>
            <person name="Carver A."/>
            <person name="Chen C."/>
            <person name="Cichocki N."/>
            <person name="Clum A."/>
            <person name="Culley D."/>
            <person name="Crous P.W."/>
            <person name="Fauchery L."/>
            <person name="Girlanda M."/>
            <person name="Hayes R.D."/>
            <person name="Keri Z."/>
            <person name="LaButti K."/>
            <person name="Lipzen A."/>
            <person name="Lombard V."/>
            <person name="Magnuson J."/>
            <person name="Maillard F."/>
            <person name="Murat C."/>
            <person name="Nolan M."/>
            <person name="Ohm R.A."/>
            <person name="Pangilinan J."/>
            <person name="Pereira M.F."/>
            <person name="Perotto S."/>
            <person name="Peter M."/>
            <person name="Pfister S."/>
            <person name="Riley R."/>
            <person name="Sitrit Y."/>
            <person name="Stielow J.B."/>
            <person name="Szollosi G."/>
            <person name="Zifcakova L."/>
            <person name="Stursova M."/>
            <person name="Spatafora J.W."/>
            <person name="Tedersoo L."/>
            <person name="Vaario L.M."/>
            <person name="Yamada A."/>
            <person name="Yan M."/>
            <person name="Wang P."/>
            <person name="Xu J."/>
            <person name="Bruns T."/>
            <person name="Baldrian P."/>
            <person name="Vilgalys R."/>
            <person name="Dunand C."/>
            <person name="Henrissat B."/>
            <person name="Grigoriev I.V."/>
            <person name="Hibbett D."/>
            <person name="Nagy L.G."/>
            <person name="Martin F.M."/>
        </authorList>
    </citation>
    <scope>NUCLEOTIDE SEQUENCE</scope>
    <source>
        <strain evidence="2">BED1</strain>
    </source>
</reference>
<sequence length="196" mass="21039">MSNLRAQNPSKIMPQSKSRNSKSNVNLVTALTSSSNCDLNSTGPNLCVRDKDAQPQGSSHHSKGAGHGVPAQSLIPAARRQNQPPGQVRQAQHTASAEKARSHKCMSSIGIPSDSFPIHPGDVIPLAHYGYDIHVSEIAARLGFHQNIAQEVYEHVSNLRQMEEVLCAMQEAAKQCGEARIGELVAGDDLDTDSEA</sequence>
<accession>A0AAD4BEA1</accession>
<feature type="compositionally biased region" description="Polar residues" evidence="1">
    <location>
        <begin position="1"/>
        <end position="44"/>
    </location>
</feature>
<gene>
    <name evidence="2" type="ORF">L210DRAFT_3509780</name>
</gene>
<reference evidence="2" key="1">
    <citation type="submission" date="2019-10" db="EMBL/GenBank/DDBJ databases">
        <authorList>
            <consortium name="DOE Joint Genome Institute"/>
            <person name="Kuo A."/>
            <person name="Miyauchi S."/>
            <person name="Kiss E."/>
            <person name="Drula E."/>
            <person name="Kohler A."/>
            <person name="Sanchez-Garcia M."/>
            <person name="Andreopoulos B."/>
            <person name="Barry K.W."/>
            <person name="Bonito G."/>
            <person name="Buee M."/>
            <person name="Carver A."/>
            <person name="Chen C."/>
            <person name="Cichocki N."/>
            <person name="Clum A."/>
            <person name="Culley D."/>
            <person name="Crous P.W."/>
            <person name="Fauchery L."/>
            <person name="Girlanda M."/>
            <person name="Hayes R."/>
            <person name="Keri Z."/>
            <person name="LaButti K."/>
            <person name="Lipzen A."/>
            <person name="Lombard V."/>
            <person name="Magnuson J."/>
            <person name="Maillard F."/>
            <person name="Morin E."/>
            <person name="Murat C."/>
            <person name="Nolan M."/>
            <person name="Ohm R."/>
            <person name="Pangilinan J."/>
            <person name="Pereira M."/>
            <person name="Perotto S."/>
            <person name="Peter M."/>
            <person name="Riley R."/>
            <person name="Sitrit Y."/>
            <person name="Stielow B."/>
            <person name="Szollosi G."/>
            <person name="Zifcakova L."/>
            <person name="Stursova M."/>
            <person name="Spatafora J.W."/>
            <person name="Tedersoo L."/>
            <person name="Vaario L.-M."/>
            <person name="Yamada A."/>
            <person name="Yan M."/>
            <person name="Wang P."/>
            <person name="Xu J."/>
            <person name="Bruns T."/>
            <person name="Baldrian P."/>
            <person name="Vilgalys R."/>
            <person name="Henrissat B."/>
            <person name="Grigoriev I.V."/>
            <person name="Hibbett D."/>
            <person name="Nagy L.G."/>
            <person name="Martin F.M."/>
        </authorList>
    </citation>
    <scope>NUCLEOTIDE SEQUENCE</scope>
    <source>
        <strain evidence="2">BED1</strain>
    </source>
</reference>
<keyword evidence="3" id="KW-1185">Reference proteome</keyword>
<evidence type="ECO:0000313" key="3">
    <source>
        <dbReference type="Proteomes" id="UP001194468"/>
    </source>
</evidence>